<accession>A0A8K0SZB5</accession>
<keyword evidence="6" id="KW-1185">Reference proteome</keyword>
<evidence type="ECO:0000256" key="2">
    <source>
        <dbReference type="ARBA" id="ARBA00023043"/>
    </source>
</evidence>
<proteinExistence type="predicted"/>
<evidence type="ECO:0000313" key="5">
    <source>
        <dbReference type="EMBL" id="KAH7322851.1"/>
    </source>
</evidence>
<dbReference type="OrthoDB" id="194358at2759"/>
<evidence type="ECO:0000256" key="1">
    <source>
        <dbReference type="ARBA" id="ARBA00022737"/>
    </source>
</evidence>
<gene>
    <name evidence="5" type="ORF">B0I35DRAFT_499483</name>
</gene>
<feature type="domain" description="F-box" evidence="4">
    <location>
        <begin position="54"/>
        <end position="100"/>
    </location>
</feature>
<evidence type="ECO:0000313" key="6">
    <source>
        <dbReference type="Proteomes" id="UP000813444"/>
    </source>
</evidence>
<keyword evidence="3" id="KW-0175">Coiled coil</keyword>
<evidence type="ECO:0000256" key="3">
    <source>
        <dbReference type="SAM" id="Coils"/>
    </source>
</evidence>
<dbReference type="InterPro" id="IPR036047">
    <property type="entry name" value="F-box-like_dom_sf"/>
</dbReference>
<keyword evidence="2" id="KW-0040">ANK repeat</keyword>
<organism evidence="5 6">
    <name type="scientific">Stachybotrys elegans</name>
    <dbReference type="NCBI Taxonomy" id="80388"/>
    <lineage>
        <taxon>Eukaryota</taxon>
        <taxon>Fungi</taxon>
        <taxon>Dikarya</taxon>
        <taxon>Ascomycota</taxon>
        <taxon>Pezizomycotina</taxon>
        <taxon>Sordariomycetes</taxon>
        <taxon>Hypocreomycetidae</taxon>
        <taxon>Hypocreales</taxon>
        <taxon>Stachybotryaceae</taxon>
        <taxon>Stachybotrys</taxon>
    </lineage>
</organism>
<dbReference type="SUPFAM" id="SSF81383">
    <property type="entry name" value="F-box domain"/>
    <property type="match status" value="1"/>
</dbReference>
<dbReference type="AlphaFoldDB" id="A0A8K0SZB5"/>
<dbReference type="EMBL" id="JAGPNK010000004">
    <property type="protein sequence ID" value="KAH7322851.1"/>
    <property type="molecule type" value="Genomic_DNA"/>
</dbReference>
<protein>
    <recommendedName>
        <fullName evidence="4">F-box domain-containing protein</fullName>
    </recommendedName>
</protein>
<dbReference type="PANTHER" id="PTHR24198">
    <property type="entry name" value="ANKYRIN REPEAT AND PROTEIN KINASE DOMAIN-CONTAINING PROTEIN"/>
    <property type="match status" value="1"/>
</dbReference>
<dbReference type="CDD" id="cd09917">
    <property type="entry name" value="F-box_SF"/>
    <property type="match status" value="1"/>
</dbReference>
<dbReference type="Gene3D" id="1.25.40.20">
    <property type="entry name" value="Ankyrin repeat-containing domain"/>
    <property type="match status" value="2"/>
</dbReference>
<feature type="coiled-coil region" evidence="3">
    <location>
        <begin position="668"/>
        <end position="702"/>
    </location>
</feature>
<dbReference type="PROSITE" id="PS50181">
    <property type="entry name" value="FBOX"/>
    <property type="match status" value="1"/>
</dbReference>
<dbReference type="InterPro" id="IPR036770">
    <property type="entry name" value="Ankyrin_rpt-contain_sf"/>
</dbReference>
<dbReference type="InterPro" id="IPR001810">
    <property type="entry name" value="F-box_dom"/>
</dbReference>
<dbReference type="InterPro" id="IPR002110">
    <property type="entry name" value="Ankyrin_rpt"/>
</dbReference>
<name>A0A8K0SZB5_9HYPO</name>
<keyword evidence="1" id="KW-0677">Repeat</keyword>
<reference evidence="5" key="1">
    <citation type="journal article" date="2021" name="Nat. Commun.">
        <title>Genetic determinants of endophytism in the Arabidopsis root mycobiome.</title>
        <authorList>
            <person name="Mesny F."/>
            <person name="Miyauchi S."/>
            <person name="Thiergart T."/>
            <person name="Pickel B."/>
            <person name="Atanasova L."/>
            <person name="Karlsson M."/>
            <person name="Huettel B."/>
            <person name="Barry K.W."/>
            <person name="Haridas S."/>
            <person name="Chen C."/>
            <person name="Bauer D."/>
            <person name="Andreopoulos W."/>
            <person name="Pangilinan J."/>
            <person name="LaButti K."/>
            <person name="Riley R."/>
            <person name="Lipzen A."/>
            <person name="Clum A."/>
            <person name="Drula E."/>
            <person name="Henrissat B."/>
            <person name="Kohler A."/>
            <person name="Grigoriev I.V."/>
            <person name="Martin F.M."/>
            <person name="Hacquard S."/>
        </authorList>
    </citation>
    <scope>NUCLEOTIDE SEQUENCE</scope>
    <source>
        <strain evidence="5">MPI-CAGE-CH-0235</strain>
    </source>
</reference>
<dbReference type="SUPFAM" id="SSF48403">
    <property type="entry name" value="Ankyrin repeat"/>
    <property type="match status" value="1"/>
</dbReference>
<dbReference type="SMART" id="SM00248">
    <property type="entry name" value="ANK"/>
    <property type="match status" value="3"/>
</dbReference>
<dbReference type="Proteomes" id="UP000813444">
    <property type="component" value="Unassembled WGS sequence"/>
</dbReference>
<comment type="caution">
    <text evidence="5">The sequence shown here is derived from an EMBL/GenBank/DDBJ whole genome shotgun (WGS) entry which is preliminary data.</text>
</comment>
<evidence type="ECO:0000259" key="4">
    <source>
        <dbReference type="PROSITE" id="PS50181"/>
    </source>
</evidence>
<sequence>MEIMEIDEDCQETGQMEISAGLTPVSGALIAHPSASSLSGENVSSTPGNSQSSGLTLLSMPMEIHAEIHKYIDDKSLAALCRTCQHLKDAATRSLYLRDARHGGRAIHWASKKKLYSLTNGGYLMKTVMTAKSYDAKVNAIVHHGAPDGANDGEAGYSTALHMAAALCGANTKLLHWLLNNKADTTALGFKLERVPEIEQTDFLERCNTLLWRCVCPNLDEYQVLPSFIPCVLSLEHVIDVLQSHGAPQQIMQYPGPDHRQVVTRLHAATLWGTPELMKRLIDVYGDDVDGMADATPHRLCMTPVHLAIQLYGLTEDLSKVSLLVSRGANVWATRKKHHRLIIGMAQAGADLNRSCDTGRVPLNTVIVLLGIGWGSTMVHIQQLMEDLLREGASPNVADNEGLTAIQHLVLRIANHPGEKYQLLKLFTSIMKHNADLNTPLPDGHSLMYRVITNLDEDDGQGQLLFKRMCDHNARILNHEAEDILHFWATISLVRVKYDIAAHKDHISSRALRQQYELAARESDRVVFHELQEYFGNVPIFDAEFVVQNILNTPEHAFMLSELKDFDFNPNFCHAVLGTFFDMIVDKMKKGNRKYTEKHAIQDARVLLKRGGSLVKAEFKSKYGSLSRLLEKSTESKEFKEFIFVILTKKNAQARHIILDYADCKKRTIEAEAKAEESIDEKQQLMNQISDLKLENQMLKDMFKMNLGKTPPASKKHALLTSVSRLNQFA</sequence>
<dbReference type="PANTHER" id="PTHR24198:SF165">
    <property type="entry name" value="ANKYRIN REPEAT-CONTAINING PROTEIN-RELATED"/>
    <property type="match status" value="1"/>
</dbReference>